<dbReference type="EMBL" id="SMBX01000006">
    <property type="protein sequence ID" value="TCU97292.1"/>
    <property type="molecule type" value="Genomic_DNA"/>
</dbReference>
<dbReference type="AlphaFoldDB" id="A0A4R3V1D4"/>
<organism evidence="1 2">
    <name type="scientific">Paracandidimonas soli</name>
    <dbReference type="NCBI Taxonomy" id="1917182"/>
    <lineage>
        <taxon>Bacteria</taxon>
        <taxon>Pseudomonadati</taxon>
        <taxon>Pseudomonadota</taxon>
        <taxon>Betaproteobacteria</taxon>
        <taxon>Burkholderiales</taxon>
        <taxon>Alcaligenaceae</taxon>
        <taxon>Paracandidimonas</taxon>
    </lineage>
</organism>
<comment type="caution">
    <text evidence="1">The sequence shown here is derived from an EMBL/GenBank/DDBJ whole genome shotgun (WGS) entry which is preliminary data.</text>
</comment>
<evidence type="ECO:0000313" key="1">
    <source>
        <dbReference type="EMBL" id="TCU97292.1"/>
    </source>
</evidence>
<evidence type="ECO:0000313" key="2">
    <source>
        <dbReference type="Proteomes" id="UP000294692"/>
    </source>
</evidence>
<dbReference type="RefSeq" id="WP_279389469.1">
    <property type="nucleotide sequence ID" value="NZ_JBHRVM010000001.1"/>
</dbReference>
<sequence>MKSDAKWVLGTAARIMLMGPLMGLRKLCDAAIRRLDRHLPGG</sequence>
<protein>
    <submittedName>
        <fullName evidence="1">Uncharacterized protein</fullName>
    </submittedName>
</protein>
<name>A0A4R3V1D4_9BURK</name>
<accession>A0A4R3V1D4</accession>
<gene>
    <name evidence="1" type="ORF">EV686_106175</name>
</gene>
<reference evidence="1 2" key="1">
    <citation type="submission" date="2019-03" db="EMBL/GenBank/DDBJ databases">
        <title>Genomic Encyclopedia of Type Strains, Phase IV (KMG-IV): sequencing the most valuable type-strain genomes for metagenomic binning, comparative biology and taxonomic classification.</title>
        <authorList>
            <person name="Goeker M."/>
        </authorList>
    </citation>
    <scope>NUCLEOTIDE SEQUENCE [LARGE SCALE GENOMIC DNA]</scope>
    <source>
        <strain evidence="1 2">DSM 100048</strain>
    </source>
</reference>
<proteinExistence type="predicted"/>
<dbReference type="Proteomes" id="UP000294692">
    <property type="component" value="Unassembled WGS sequence"/>
</dbReference>
<keyword evidence="2" id="KW-1185">Reference proteome</keyword>